<evidence type="ECO:0000256" key="11">
    <source>
        <dbReference type="RuleBase" id="RU000617"/>
    </source>
</evidence>
<sequence length="441" mass="50964">MMQPTPAPSSPPSSPTVPAVVSEDHPIVYPEPPKNVGNTPFRVLAILFDKLQNEKKPEKRRKMLGNWFNRWRKEEGYDLYPVLRLILPYKDRERTVYGLKEKNIAKDYIKIIPLSRNDPDAIRLLNWKRPTEREKASGDFPSVLYEVISKRSSVVEGSLTIHELNDILDELAKSSGKSHIQSQILRRVYNRSTPEEQRWIIRIILKDMIIAVKETTVFSVFHPDAHDLFNTCSDLKKVAWELWNPDRRLNDEDKAVQLFRAFAPMLCKRPTRGIDGSVKEMQGRTFIIEEKLDGERMQLHKQGNEYFYCSRKGKDYTYLYGKHVGIGSLTPFIDDAFDSRVDEIILDGEMLVWDPVSETNLPFGSLKTFALDKSKGEHNPRPCFKVFDLLYLNGLSLLHKSLKFRKRNLRACLQEVPGRIEFVSETEGTTAQMCANVWMSS</sequence>
<evidence type="ECO:0000256" key="8">
    <source>
        <dbReference type="ARBA" id="ARBA00023204"/>
    </source>
</evidence>
<evidence type="ECO:0000256" key="1">
    <source>
        <dbReference type="ARBA" id="ARBA00007572"/>
    </source>
</evidence>
<keyword evidence="3" id="KW-0479">Metal-binding</keyword>
<keyword evidence="15" id="KW-1185">Reference proteome</keyword>
<dbReference type="GO" id="GO:0005524">
    <property type="term" value="F:ATP binding"/>
    <property type="evidence" value="ECO:0007669"/>
    <property type="project" value="UniProtKB-KW"/>
</dbReference>
<protein>
    <recommendedName>
        <fullName evidence="11">DNA ligase</fullName>
        <ecNumber evidence="11">6.5.1.1</ecNumber>
    </recommendedName>
</protein>
<dbReference type="InterPro" id="IPR012310">
    <property type="entry name" value="DNA_ligase_ATP-dep_cent"/>
</dbReference>
<dbReference type="EMBL" id="LUGG01000006">
    <property type="protein sequence ID" value="OBZ73866.1"/>
    <property type="molecule type" value="Genomic_DNA"/>
</dbReference>
<dbReference type="InterPro" id="IPR016059">
    <property type="entry name" value="DNA_ligase_ATP-dep_CS"/>
</dbReference>
<dbReference type="Gene3D" id="3.30.470.30">
    <property type="entry name" value="DNA ligase/mRNA capping enzyme"/>
    <property type="match status" value="1"/>
</dbReference>
<evidence type="ECO:0000256" key="4">
    <source>
        <dbReference type="ARBA" id="ARBA00022741"/>
    </source>
</evidence>
<dbReference type="STRING" id="5627.A0A1C7MBY1"/>
<keyword evidence="2 11" id="KW-0436">Ligase</keyword>
<organism evidence="14 15">
    <name type="scientific">Grifola frondosa</name>
    <name type="common">Maitake</name>
    <name type="synonym">Polyporus frondosus</name>
    <dbReference type="NCBI Taxonomy" id="5627"/>
    <lineage>
        <taxon>Eukaryota</taxon>
        <taxon>Fungi</taxon>
        <taxon>Dikarya</taxon>
        <taxon>Basidiomycota</taxon>
        <taxon>Agaricomycotina</taxon>
        <taxon>Agaricomycetes</taxon>
        <taxon>Polyporales</taxon>
        <taxon>Grifolaceae</taxon>
        <taxon>Grifola</taxon>
    </lineage>
</organism>
<dbReference type="GO" id="GO:0006310">
    <property type="term" value="P:DNA recombination"/>
    <property type="evidence" value="ECO:0007669"/>
    <property type="project" value="UniProtKB-KW"/>
</dbReference>
<dbReference type="NCBIfam" id="TIGR00574">
    <property type="entry name" value="dnl1"/>
    <property type="match status" value="1"/>
</dbReference>
<comment type="similarity">
    <text evidence="1 12">Belongs to the ATP-dependent DNA ligase family.</text>
</comment>
<dbReference type="EC" id="6.5.1.1" evidence="11"/>
<dbReference type="OMA" id="TAQMCAN"/>
<comment type="catalytic activity">
    <reaction evidence="10 11">
        <text>ATP + (deoxyribonucleotide)n-3'-hydroxyl + 5'-phospho-(deoxyribonucleotide)m = (deoxyribonucleotide)n+m + AMP + diphosphate.</text>
        <dbReference type="EC" id="6.5.1.1"/>
    </reaction>
</comment>
<dbReference type="InterPro" id="IPR000977">
    <property type="entry name" value="DNA_ligase_ATP-dep"/>
</dbReference>
<dbReference type="GO" id="GO:0071897">
    <property type="term" value="P:DNA biosynthetic process"/>
    <property type="evidence" value="ECO:0007669"/>
    <property type="project" value="InterPro"/>
</dbReference>
<dbReference type="InterPro" id="IPR012308">
    <property type="entry name" value="DNA_ligase_ATP-dep_N"/>
</dbReference>
<evidence type="ECO:0000256" key="9">
    <source>
        <dbReference type="ARBA" id="ARBA00023242"/>
    </source>
</evidence>
<dbReference type="OrthoDB" id="151490at2759"/>
<keyword evidence="9" id="KW-0539">Nucleus</keyword>
<dbReference type="GO" id="GO:0003677">
    <property type="term" value="F:DNA binding"/>
    <property type="evidence" value="ECO:0007669"/>
    <property type="project" value="InterPro"/>
</dbReference>
<dbReference type="CDD" id="cd07903">
    <property type="entry name" value="Adenylation_DNA_ligase_IV"/>
    <property type="match status" value="1"/>
</dbReference>
<evidence type="ECO:0000256" key="7">
    <source>
        <dbReference type="ARBA" id="ARBA00022842"/>
    </source>
</evidence>
<name>A0A1C7MBY1_GRIFR</name>
<keyword evidence="4 11" id="KW-0547">Nucleotide-binding</keyword>
<dbReference type="SUPFAM" id="SSF117018">
    <property type="entry name" value="ATP-dependent DNA ligase DNA-binding domain"/>
    <property type="match status" value="1"/>
</dbReference>
<dbReference type="Pfam" id="PF04675">
    <property type="entry name" value="DNA_ligase_A_N"/>
    <property type="match status" value="1"/>
</dbReference>
<dbReference type="PROSITE" id="PS50160">
    <property type="entry name" value="DNA_LIGASE_A3"/>
    <property type="match status" value="1"/>
</dbReference>
<dbReference type="GO" id="GO:0006297">
    <property type="term" value="P:nucleotide-excision repair, DNA gap filling"/>
    <property type="evidence" value="ECO:0007669"/>
    <property type="project" value="TreeGrafter"/>
</dbReference>
<keyword evidence="11" id="KW-0233">DNA recombination</keyword>
<keyword evidence="8 11" id="KW-0234">DNA repair</keyword>
<proteinExistence type="inferred from homology"/>
<evidence type="ECO:0000256" key="10">
    <source>
        <dbReference type="ARBA" id="ARBA00034003"/>
    </source>
</evidence>
<dbReference type="GO" id="GO:0046872">
    <property type="term" value="F:metal ion binding"/>
    <property type="evidence" value="ECO:0007669"/>
    <property type="project" value="UniProtKB-KW"/>
</dbReference>
<dbReference type="PANTHER" id="PTHR45997">
    <property type="entry name" value="DNA LIGASE 4"/>
    <property type="match status" value="1"/>
</dbReference>
<evidence type="ECO:0000313" key="14">
    <source>
        <dbReference type="EMBL" id="OBZ73866.1"/>
    </source>
</evidence>
<dbReference type="InterPro" id="IPR044125">
    <property type="entry name" value="Adenylation_DNA_ligase_IV"/>
</dbReference>
<dbReference type="InterPro" id="IPR036599">
    <property type="entry name" value="DNA_ligase_N_sf"/>
</dbReference>
<dbReference type="Gene3D" id="1.10.3260.10">
    <property type="entry name" value="DNA ligase, ATP-dependent, N-terminal domain"/>
    <property type="match status" value="1"/>
</dbReference>
<dbReference type="Pfam" id="PF01068">
    <property type="entry name" value="DNA_ligase_A_M"/>
    <property type="match status" value="1"/>
</dbReference>
<feature type="domain" description="ATP-dependent DNA ligase family profile" evidence="13">
    <location>
        <begin position="375"/>
        <end position="427"/>
    </location>
</feature>
<evidence type="ECO:0000256" key="3">
    <source>
        <dbReference type="ARBA" id="ARBA00022723"/>
    </source>
</evidence>
<dbReference type="SUPFAM" id="SSF56091">
    <property type="entry name" value="DNA ligase/mRNA capping enzyme, catalytic domain"/>
    <property type="match status" value="1"/>
</dbReference>
<keyword evidence="5 11" id="KW-0227">DNA damage</keyword>
<dbReference type="GO" id="GO:0006303">
    <property type="term" value="P:double-strand break repair via nonhomologous end joining"/>
    <property type="evidence" value="ECO:0007669"/>
    <property type="project" value="TreeGrafter"/>
</dbReference>
<evidence type="ECO:0000259" key="13">
    <source>
        <dbReference type="PROSITE" id="PS50160"/>
    </source>
</evidence>
<accession>A0A1C7MBY1</accession>
<dbReference type="GO" id="GO:0032807">
    <property type="term" value="C:DNA ligase IV complex"/>
    <property type="evidence" value="ECO:0007669"/>
    <property type="project" value="TreeGrafter"/>
</dbReference>
<evidence type="ECO:0000256" key="5">
    <source>
        <dbReference type="ARBA" id="ARBA00022763"/>
    </source>
</evidence>
<evidence type="ECO:0000256" key="2">
    <source>
        <dbReference type="ARBA" id="ARBA00022598"/>
    </source>
</evidence>
<dbReference type="GO" id="GO:0003910">
    <property type="term" value="F:DNA ligase (ATP) activity"/>
    <property type="evidence" value="ECO:0007669"/>
    <property type="project" value="UniProtKB-EC"/>
</dbReference>
<reference evidence="14 15" key="1">
    <citation type="submission" date="2016-03" db="EMBL/GenBank/DDBJ databases">
        <title>Whole genome sequencing of Grifola frondosa 9006-11.</title>
        <authorList>
            <person name="Min B."/>
            <person name="Park H."/>
            <person name="Kim J.-G."/>
            <person name="Cho H."/>
            <person name="Oh Y.-L."/>
            <person name="Kong W.-S."/>
            <person name="Choi I.-G."/>
        </authorList>
    </citation>
    <scope>NUCLEOTIDE SEQUENCE [LARGE SCALE GENOMIC DNA]</scope>
    <source>
        <strain evidence="14 15">9006-11</strain>
    </source>
</reference>
<comment type="caution">
    <text evidence="14">The sequence shown here is derived from an EMBL/GenBank/DDBJ whole genome shotgun (WGS) entry which is preliminary data.</text>
</comment>
<dbReference type="PROSITE" id="PS00697">
    <property type="entry name" value="DNA_LIGASE_A1"/>
    <property type="match status" value="1"/>
</dbReference>
<dbReference type="Proteomes" id="UP000092993">
    <property type="component" value="Unassembled WGS sequence"/>
</dbReference>
<dbReference type="PANTHER" id="PTHR45997:SF1">
    <property type="entry name" value="DNA LIGASE 4"/>
    <property type="match status" value="1"/>
</dbReference>
<gene>
    <name evidence="14" type="primary">LIG4_1</name>
    <name evidence="14" type="ORF">A0H81_06102</name>
</gene>
<keyword evidence="7" id="KW-0460">Magnesium</keyword>
<evidence type="ECO:0000256" key="6">
    <source>
        <dbReference type="ARBA" id="ARBA00022840"/>
    </source>
</evidence>
<keyword evidence="6 11" id="KW-0067">ATP-binding</keyword>
<dbReference type="AlphaFoldDB" id="A0A1C7MBY1"/>
<dbReference type="InterPro" id="IPR029710">
    <property type="entry name" value="LIG4"/>
</dbReference>
<evidence type="ECO:0000256" key="12">
    <source>
        <dbReference type="RuleBase" id="RU004196"/>
    </source>
</evidence>
<evidence type="ECO:0000313" key="15">
    <source>
        <dbReference type="Proteomes" id="UP000092993"/>
    </source>
</evidence>